<keyword evidence="1" id="KW-0436">Ligase</keyword>
<dbReference type="RefSeq" id="WP_209525654.1">
    <property type="nucleotide sequence ID" value="NZ_JAEEGA010000003.1"/>
</dbReference>
<dbReference type="SUPFAM" id="SSF55144">
    <property type="entry name" value="LigT-like"/>
    <property type="match status" value="1"/>
</dbReference>
<reference evidence="1" key="1">
    <citation type="submission" date="2020-12" db="EMBL/GenBank/DDBJ databases">
        <title>Vagococcus allomyrinae sp. nov. and Enterococcus lavae sp. nov., isolated from the larvae of Allomyrina dichotoma.</title>
        <authorList>
            <person name="Lee S.D."/>
        </authorList>
    </citation>
    <scope>NUCLEOTIDE SEQUENCE</scope>
    <source>
        <strain evidence="1">BWB3-3</strain>
    </source>
</reference>
<keyword evidence="2" id="KW-1185">Reference proteome</keyword>
<dbReference type="PANTHER" id="PTHR40037">
    <property type="entry name" value="PHOSPHOESTERASE YJCG-RELATED"/>
    <property type="match status" value="1"/>
</dbReference>
<proteinExistence type="predicted"/>
<organism evidence="1 2">
    <name type="scientific">Vagococcus allomyrinae</name>
    <dbReference type="NCBI Taxonomy" id="2794353"/>
    <lineage>
        <taxon>Bacteria</taxon>
        <taxon>Bacillati</taxon>
        <taxon>Bacillota</taxon>
        <taxon>Bacilli</taxon>
        <taxon>Lactobacillales</taxon>
        <taxon>Enterococcaceae</taxon>
        <taxon>Vagococcus</taxon>
    </lineage>
</organism>
<dbReference type="EMBL" id="JAEEGA010000003">
    <property type="protein sequence ID" value="MBP1040555.1"/>
    <property type="molecule type" value="Genomic_DNA"/>
</dbReference>
<dbReference type="Gene3D" id="3.90.1140.10">
    <property type="entry name" value="Cyclic phosphodiesterase"/>
    <property type="match status" value="1"/>
</dbReference>
<evidence type="ECO:0000313" key="1">
    <source>
        <dbReference type="EMBL" id="MBP1040555.1"/>
    </source>
</evidence>
<dbReference type="PANTHER" id="PTHR40037:SF1">
    <property type="entry name" value="PHOSPHOESTERASE SAOUHSC_00951-RELATED"/>
    <property type="match status" value="1"/>
</dbReference>
<dbReference type="Pfam" id="PF13563">
    <property type="entry name" value="2_5_RNA_ligase2"/>
    <property type="match status" value="1"/>
</dbReference>
<gene>
    <name evidence="1" type="ORF">I6N95_06040</name>
</gene>
<dbReference type="Proteomes" id="UP000674938">
    <property type="component" value="Unassembled WGS sequence"/>
</dbReference>
<dbReference type="InterPro" id="IPR050580">
    <property type="entry name" value="2H_phosphoesterase_YjcG-like"/>
</dbReference>
<protein>
    <submittedName>
        <fullName evidence="1">2'-5' RNA ligase family protein</fullName>
    </submittedName>
</protein>
<sequence length="175" mass="20188">MIILKRSLLWLPEFVEDEKVQQLRLHYDPLGSKIGPHLTFVFPFESPLTNEAIIGHMAHVLETVQPFEVVFSGVTGDWPSGYLYLNVKKGNDQLIALHDQLYQGLLSPYLWRECHYLPHITLGKTDDYEVFQEVLAKTQQWQPSYTINLQSIVLETIAEDQSSVIEYVHYLGDPC</sequence>
<dbReference type="InterPro" id="IPR009097">
    <property type="entry name" value="Cyclic_Pdiesterase"/>
</dbReference>
<comment type="caution">
    <text evidence="1">The sequence shown here is derived from an EMBL/GenBank/DDBJ whole genome shotgun (WGS) entry which is preliminary data.</text>
</comment>
<dbReference type="GO" id="GO:0016874">
    <property type="term" value="F:ligase activity"/>
    <property type="evidence" value="ECO:0007669"/>
    <property type="project" value="UniProtKB-KW"/>
</dbReference>
<accession>A0A940P9F9</accession>
<evidence type="ECO:0000313" key="2">
    <source>
        <dbReference type="Proteomes" id="UP000674938"/>
    </source>
</evidence>
<dbReference type="AlphaFoldDB" id="A0A940P9F9"/>
<name>A0A940P9F9_9ENTE</name>